<keyword evidence="2" id="KW-1185">Reference proteome</keyword>
<comment type="caution">
    <text evidence="1">The sequence shown here is derived from an EMBL/GenBank/DDBJ whole genome shotgun (WGS) entry which is preliminary data.</text>
</comment>
<sequence>MPRIPGELIELLHGKEYVEIGFTTLIMEAMLFQTQTGKHLQDYPHNTNEVGLQSKGTCFFRHSSLAPCFGSEKVLFIVLATSSTAGHHIVK</sequence>
<evidence type="ECO:0000313" key="2">
    <source>
        <dbReference type="Proteomes" id="UP001196413"/>
    </source>
</evidence>
<accession>A0AAD5N5F9</accession>
<gene>
    <name evidence="1" type="ORF">KIN20_016647</name>
</gene>
<proteinExistence type="predicted"/>
<name>A0AAD5N5F9_PARTN</name>
<dbReference type="AlphaFoldDB" id="A0AAD5N5F9"/>
<dbReference type="Proteomes" id="UP001196413">
    <property type="component" value="Unassembled WGS sequence"/>
</dbReference>
<protein>
    <submittedName>
        <fullName evidence="1">Uncharacterized protein</fullName>
    </submittedName>
</protein>
<reference evidence="1" key="1">
    <citation type="submission" date="2021-06" db="EMBL/GenBank/DDBJ databases">
        <title>Parelaphostrongylus tenuis whole genome reference sequence.</title>
        <authorList>
            <person name="Garwood T.J."/>
            <person name="Larsen P.A."/>
            <person name="Fountain-Jones N.M."/>
            <person name="Garbe J.R."/>
            <person name="Macchietto M.G."/>
            <person name="Kania S.A."/>
            <person name="Gerhold R.W."/>
            <person name="Richards J.E."/>
            <person name="Wolf T.M."/>
        </authorList>
    </citation>
    <scope>NUCLEOTIDE SEQUENCE</scope>
    <source>
        <strain evidence="1">MNPRO001-30</strain>
        <tissue evidence="1">Meninges</tissue>
    </source>
</reference>
<evidence type="ECO:0000313" key="1">
    <source>
        <dbReference type="EMBL" id="KAJ1358259.1"/>
    </source>
</evidence>
<organism evidence="1 2">
    <name type="scientific">Parelaphostrongylus tenuis</name>
    <name type="common">Meningeal worm</name>
    <dbReference type="NCBI Taxonomy" id="148309"/>
    <lineage>
        <taxon>Eukaryota</taxon>
        <taxon>Metazoa</taxon>
        <taxon>Ecdysozoa</taxon>
        <taxon>Nematoda</taxon>
        <taxon>Chromadorea</taxon>
        <taxon>Rhabditida</taxon>
        <taxon>Rhabditina</taxon>
        <taxon>Rhabditomorpha</taxon>
        <taxon>Strongyloidea</taxon>
        <taxon>Metastrongylidae</taxon>
        <taxon>Parelaphostrongylus</taxon>
    </lineage>
</organism>
<dbReference type="EMBL" id="JAHQIW010003345">
    <property type="protein sequence ID" value="KAJ1358259.1"/>
    <property type="molecule type" value="Genomic_DNA"/>
</dbReference>